<dbReference type="Proteomes" id="UP001150062">
    <property type="component" value="Unassembled WGS sequence"/>
</dbReference>
<reference evidence="3" key="1">
    <citation type="submission" date="2022-08" db="EMBL/GenBank/DDBJ databases">
        <title>Novel sulfate-reducing endosymbionts in the free-living metamonad Anaeramoeba.</title>
        <authorList>
            <person name="Jerlstrom-Hultqvist J."/>
            <person name="Cepicka I."/>
            <person name="Gallot-Lavallee L."/>
            <person name="Salas-Leiva D."/>
            <person name="Curtis B.A."/>
            <person name="Zahonova K."/>
            <person name="Pipaliya S."/>
            <person name="Dacks J."/>
            <person name="Roger A.J."/>
        </authorList>
    </citation>
    <scope>NUCLEOTIDE SEQUENCE</scope>
    <source>
        <strain evidence="3">Schooner1</strain>
    </source>
</reference>
<feature type="compositionally biased region" description="Basic residues" evidence="2">
    <location>
        <begin position="720"/>
        <end position="730"/>
    </location>
</feature>
<sequence length="776" mass="92306">MYHEEIKPNRKSDRLAKKNSIFDSIIEISSGSEEDFQFNKEETRNSSNLVLNIDSSQGVENRIIKTKRNNKIETEKEKEKMKKNLKNDSMQVQQIKKIENEKKTCKEEEECEKKKEKVKDKERKTEIKFEKEEESESEKDDDHTTEEEIKENILRNENKMEMEIEKEVESDNENENEKEKEKDKDTNKHNEKEKETEKEHNQKKQSESDKEIENENEKEKEKEKEHNQKKQIKIEIEIEKEEGEENKQLANKRIRNRTRQEIVLNDEKPSQRKKKFIYDQKEDRWFLKNNTKHRNYFRSNIKKKHKNQNPNTVREKYSLEQCSSASALSLVAQQGTKLAQYEAYIIMSDQNQFTEGGVSSCTINAIEASFRLLGRPKEITKGFIDEIIQIGSLYNSQTHTDFDTLHQNIPRFHNSLTEFKVEQRHVQEINTIVENLQIFSMITKNPMAAICTKPPETIALYCSPEENEYVVFDSHSRKLHKGAAFIYFITLEGMIRYIKELFPIIQLDFDNDYQELMLNSINVSYIHLKRGFVGTFKANKQELKKLLWEMRSFEKRDSNNRISHLKNRCDQFKELQKKYDELKNEIQVLKLENKDHDKNSKELKQRYQIIKNQLKTRNIQKINIFKKAKKIRNKTEEKKKKITSLKKSIHQKKAKSKKKILYLENVQKENDQILKDIKKFKKKIKKIQKGKGKNKTVQETKRKRPYLSHRLHHGDNNNYKKFKSNQKKKFPPTNVNKYVGQLINKQANNENGDENKNENRNGDGDGDGNEKLTTKI</sequence>
<protein>
    <submittedName>
        <fullName evidence="3">A-type inclusion protein</fullName>
    </submittedName>
</protein>
<feature type="compositionally biased region" description="Basic and acidic residues" evidence="2">
    <location>
        <begin position="96"/>
        <end position="131"/>
    </location>
</feature>
<evidence type="ECO:0000313" key="4">
    <source>
        <dbReference type="Proteomes" id="UP001150062"/>
    </source>
</evidence>
<feature type="region of interest" description="Disordered" evidence="2">
    <location>
        <begin position="688"/>
        <end position="776"/>
    </location>
</feature>
<name>A0ABQ8XZ07_9EUKA</name>
<gene>
    <name evidence="3" type="ORF">M0813_27046</name>
</gene>
<accession>A0ABQ8XZ07</accession>
<feature type="coiled-coil region" evidence="1">
    <location>
        <begin position="555"/>
        <end position="683"/>
    </location>
</feature>
<feature type="compositionally biased region" description="Basic and acidic residues" evidence="2">
    <location>
        <begin position="753"/>
        <end position="776"/>
    </location>
</feature>
<feature type="compositionally biased region" description="Basic residues" evidence="2">
    <location>
        <begin position="701"/>
        <end position="712"/>
    </location>
</feature>
<proteinExistence type="predicted"/>
<dbReference type="EMBL" id="JAOAOG010000239">
    <property type="protein sequence ID" value="KAJ6237485.1"/>
    <property type="molecule type" value="Genomic_DNA"/>
</dbReference>
<feature type="compositionally biased region" description="Basic and acidic residues" evidence="2">
    <location>
        <begin position="140"/>
        <end position="229"/>
    </location>
</feature>
<comment type="caution">
    <text evidence="3">The sequence shown here is derived from an EMBL/GenBank/DDBJ whole genome shotgun (WGS) entry which is preliminary data.</text>
</comment>
<organism evidence="3 4">
    <name type="scientific">Anaeramoeba flamelloides</name>
    <dbReference type="NCBI Taxonomy" id="1746091"/>
    <lineage>
        <taxon>Eukaryota</taxon>
        <taxon>Metamonada</taxon>
        <taxon>Anaeramoebidae</taxon>
        <taxon>Anaeramoeba</taxon>
    </lineage>
</organism>
<evidence type="ECO:0000256" key="1">
    <source>
        <dbReference type="SAM" id="Coils"/>
    </source>
</evidence>
<evidence type="ECO:0000313" key="3">
    <source>
        <dbReference type="EMBL" id="KAJ6237485.1"/>
    </source>
</evidence>
<keyword evidence="4" id="KW-1185">Reference proteome</keyword>
<evidence type="ECO:0000256" key="2">
    <source>
        <dbReference type="SAM" id="MobiDB-lite"/>
    </source>
</evidence>
<feature type="region of interest" description="Disordered" evidence="2">
    <location>
        <begin position="70"/>
        <end position="229"/>
    </location>
</feature>
<feature type="compositionally biased region" description="Basic and acidic residues" evidence="2">
    <location>
        <begin position="70"/>
        <end position="86"/>
    </location>
</feature>
<keyword evidence="1" id="KW-0175">Coiled coil</keyword>